<dbReference type="Pfam" id="PF05835">
    <property type="entry name" value="Synaphin"/>
    <property type="match status" value="1"/>
</dbReference>
<comment type="similarity">
    <text evidence="1">Belongs to the complexin/synaphin family.</text>
</comment>
<evidence type="ECO:0008006" key="10">
    <source>
        <dbReference type="Google" id="ProtNLM"/>
    </source>
</evidence>
<dbReference type="GO" id="GO:0016079">
    <property type="term" value="P:synaptic vesicle exocytosis"/>
    <property type="evidence" value="ECO:0007669"/>
    <property type="project" value="TreeGrafter"/>
</dbReference>
<feature type="compositionally biased region" description="Basic and acidic residues" evidence="6">
    <location>
        <begin position="1"/>
        <end position="20"/>
    </location>
</feature>
<evidence type="ECO:0000256" key="2">
    <source>
        <dbReference type="ARBA" id="ARBA00022448"/>
    </source>
</evidence>
<comment type="function">
    <text evidence="5">Positively regulates a late step in synaptic vesicle exocytosis.</text>
</comment>
<dbReference type="Proteomes" id="UP000681722">
    <property type="component" value="Unassembled WGS sequence"/>
</dbReference>
<evidence type="ECO:0000256" key="1">
    <source>
        <dbReference type="ARBA" id="ARBA00005396"/>
    </source>
</evidence>
<dbReference type="Gene3D" id="1.20.5.580">
    <property type="entry name" value="Single Helix bin"/>
    <property type="match status" value="1"/>
</dbReference>
<dbReference type="EMBL" id="CAJOBC010007432">
    <property type="protein sequence ID" value="CAF3932078.1"/>
    <property type="molecule type" value="Genomic_DNA"/>
</dbReference>
<keyword evidence="2" id="KW-0813">Transport</keyword>
<evidence type="ECO:0000256" key="3">
    <source>
        <dbReference type="ARBA" id="ARBA00022483"/>
    </source>
</evidence>
<dbReference type="GO" id="GO:0046928">
    <property type="term" value="P:regulation of neurotransmitter secretion"/>
    <property type="evidence" value="ECO:0007669"/>
    <property type="project" value="TreeGrafter"/>
</dbReference>
<dbReference type="EMBL" id="CAJNOQ010007433">
    <property type="protein sequence ID" value="CAF1168421.1"/>
    <property type="molecule type" value="Genomic_DNA"/>
</dbReference>
<evidence type="ECO:0000256" key="6">
    <source>
        <dbReference type="SAM" id="MobiDB-lite"/>
    </source>
</evidence>
<dbReference type="OrthoDB" id="6229630at2759"/>
<dbReference type="Proteomes" id="UP000663829">
    <property type="component" value="Unassembled WGS sequence"/>
</dbReference>
<dbReference type="PANTHER" id="PTHR16705">
    <property type="entry name" value="COMPLEXIN"/>
    <property type="match status" value="1"/>
</dbReference>
<dbReference type="PANTHER" id="PTHR16705:SF4">
    <property type="entry name" value="COMPLEXIN"/>
    <property type="match status" value="1"/>
</dbReference>
<comment type="caution">
    <text evidence="7">The sequence shown here is derived from an EMBL/GenBank/DDBJ whole genome shotgun (WGS) entry which is preliminary data.</text>
</comment>
<dbReference type="GO" id="GO:0043195">
    <property type="term" value="C:terminal bouton"/>
    <property type="evidence" value="ECO:0007669"/>
    <property type="project" value="TreeGrafter"/>
</dbReference>
<dbReference type="SUPFAM" id="SSF58038">
    <property type="entry name" value="SNARE fusion complex"/>
    <property type="match status" value="1"/>
</dbReference>
<proteinExistence type="inferred from homology"/>
<sequence>MGNQLDKVKELAGGDEKADAPAEEDPETVCLTLNFFYMDKLGTNLFLSATSTPVTPRRFSLVPTFKTAPSTPTQTPTNRRKSMVQTIVEPVIAEARREADEKRKAKYAKMERQREEVRQQIRDKYNIKKKEEPAAQLPPPCDGRITSEKKGPLFLPDDDDSFDPVKMASNAFNSITEKLPFKLPWK</sequence>
<feature type="compositionally biased region" description="Basic and acidic residues" evidence="6">
    <location>
        <begin position="105"/>
        <end position="133"/>
    </location>
</feature>
<keyword evidence="3" id="KW-0268">Exocytosis</keyword>
<keyword evidence="4" id="KW-0532">Neurotransmitter transport</keyword>
<organism evidence="7 9">
    <name type="scientific">Didymodactylos carnosus</name>
    <dbReference type="NCBI Taxonomy" id="1234261"/>
    <lineage>
        <taxon>Eukaryota</taxon>
        <taxon>Metazoa</taxon>
        <taxon>Spiralia</taxon>
        <taxon>Gnathifera</taxon>
        <taxon>Rotifera</taxon>
        <taxon>Eurotatoria</taxon>
        <taxon>Bdelloidea</taxon>
        <taxon>Philodinida</taxon>
        <taxon>Philodinidae</taxon>
        <taxon>Didymodactylos</taxon>
    </lineage>
</organism>
<feature type="region of interest" description="Disordered" evidence="6">
    <location>
        <begin position="1"/>
        <end position="25"/>
    </location>
</feature>
<evidence type="ECO:0000313" key="7">
    <source>
        <dbReference type="EMBL" id="CAF1168421.1"/>
    </source>
</evidence>
<keyword evidence="9" id="KW-1185">Reference proteome</keyword>
<evidence type="ECO:0000256" key="5">
    <source>
        <dbReference type="ARBA" id="ARBA00037297"/>
    </source>
</evidence>
<reference evidence="7" key="1">
    <citation type="submission" date="2021-02" db="EMBL/GenBank/DDBJ databases">
        <authorList>
            <person name="Nowell W R."/>
        </authorList>
    </citation>
    <scope>NUCLEOTIDE SEQUENCE</scope>
</reference>
<protein>
    <recommendedName>
        <fullName evidence="10">Complexin</fullName>
    </recommendedName>
</protein>
<feature type="region of interest" description="Disordered" evidence="6">
    <location>
        <begin position="105"/>
        <end position="162"/>
    </location>
</feature>
<evidence type="ECO:0000256" key="4">
    <source>
        <dbReference type="ARBA" id="ARBA00022775"/>
    </source>
</evidence>
<accession>A0A814TZM8</accession>
<dbReference type="InterPro" id="IPR008849">
    <property type="entry name" value="Synaphin"/>
</dbReference>
<dbReference type="CDD" id="cd22808">
    <property type="entry name" value="Complexin_NTD_CPLX_I_II"/>
    <property type="match status" value="1"/>
</dbReference>
<gene>
    <name evidence="7" type="ORF">GPM918_LOCUS22049</name>
    <name evidence="8" type="ORF">SRO942_LOCUS22045</name>
</gene>
<dbReference type="AlphaFoldDB" id="A0A814TZM8"/>
<name>A0A814TZM8_9BILA</name>
<dbReference type="GO" id="GO:0031201">
    <property type="term" value="C:SNARE complex"/>
    <property type="evidence" value="ECO:0007669"/>
    <property type="project" value="TreeGrafter"/>
</dbReference>
<evidence type="ECO:0000313" key="9">
    <source>
        <dbReference type="Proteomes" id="UP000663829"/>
    </source>
</evidence>
<dbReference type="GO" id="GO:0019905">
    <property type="term" value="F:syntaxin binding"/>
    <property type="evidence" value="ECO:0007669"/>
    <property type="project" value="InterPro"/>
</dbReference>
<evidence type="ECO:0000313" key="8">
    <source>
        <dbReference type="EMBL" id="CAF3932078.1"/>
    </source>
</evidence>